<gene>
    <name evidence="10" type="ORF">AS033_02590</name>
</gene>
<proteinExistence type="inferred from homology"/>
<evidence type="ECO:0000313" key="11">
    <source>
        <dbReference type="Proteomes" id="UP000053797"/>
    </source>
</evidence>
<dbReference type="EMBL" id="LNQL01000001">
    <property type="protein sequence ID" value="KSU50284.1"/>
    <property type="molecule type" value="Genomic_DNA"/>
</dbReference>
<evidence type="ECO:0000256" key="4">
    <source>
        <dbReference type="ARBA" id="ARBA00013204"/>
    </source>
</evidence>
<reference evidence="10 11" key="1">
    <citation type="journal article" date="2015" name="Int. J. Syst. Evol. Microbiol.">
        <title>Exiguobacterium enclense sp. nov., isolated from sediment.</title>
        <authorList>
            <person name="Dastager S.G."/>
            <person name="Mawlankar R."/>
            <person name="Sonalkar V.V."/>
            <person name="Thorat M.N."/>
            <person name="Mual P."/>
            <person name="Verma A."/>
            <person name="Krishnamurthi S."/>
            <person name="Tang S.K."/>
            <person name="Li W.J."/>
        </authorList>
    </citation>
    <scope>NUCLEOTIDE SEQUENCE [LARGE SCALE GENOMIC DNA]</scope>
    <source>
        <strain evidence="10 11">NIO-1109</strain>
    </source>
</reference>
<dbReference type="OrthoDB" id="8612680at2"/>
<dbReference type="EC" id="4.1.1.5" evidence="4 9"/>
<dbReference type="PANTHER" id="PTHR35524:SF1">
    <property type="entry name" value="ALPHA-ACETOLACTATE DECARBOXYLASE"/>
    <property type="match status" value="1"/>
</dbReference>
<dbReference type="NCBIfam" id="TIGR01252">
    <property type="entry name" value="acetolac_decarb"/>
    <property type="match status" value="1"/>
</dbReference>
<evidence type="ECO:0000256" key="9">
    <source>
        <dbReference type="PIRNR" id="PIRNR001332"/>
    </source>
</evidence>
<comment type="caution">
    <text evidence="10">The sequence shown here is derived from an EMBL/GenBank/DDBJ whole genome shotgun (WGS) entry which is preliminary data.</text>
</comment>
<dbReference type="PANTHER" id="PTHR35524">
    <property type="entry name" value="ALPHA-ACETOLACTATE DECARBOXYLASE"/>
    <property type="match status" value="1"/>
</dbReference>
<dbReference type="Proteomes" id="UP000053797">
    <property type="component" value="Unassembled WGS sequence"/>
</dbReference>
<dbReference type="GO" id="GO:0045151">
    <property type="term" value="P:acetoin biosynthetic process"/>
    <property type="evidence" value="ECO:0007669"/>
    <property type="project" value="UniProtKB-UniRule"/>
</dbReference>
<dbReference type="Gene3D" id="3.30.1330.80">
    <property type="entry name" value="Hypothetical protein, similar to alpha- acetolactate decarboxylase, domain 2"/>
    <property type="match status" value="2"/>
</dbReference>
<comment type="catalytic activity">
    <reaction evidence="1 9">
        <text>(2S)-2-acetolactate + H(+) = (R)-acetoin + CO2</text>
        <dbReference type="Rhea" id="RHEA:21580"/>
        <dbReference type="ChEBI" id="CHEBI:15378"/>
        <dbReference type="ChEBI" id="CHEBI:15686"/>
        <dbReference type="ChEBI" id="CHEBI:16526"/>
        <dbReference type="ChEBI" id="CHEBI:58476"/>
        <dbReference type="EC" id="4.1.1.5"/>
    </reaction>
</comment>
<evidence type="ECO:0000256" key="1">
    <source>
        <dbReference type="ARBA" id="ARBA00001784"/>
    </source>
</evidence>
<keyword evidence="6 9" id="KW-0210">Decarboxylase</keyword>
<dbReference type="PIRSF" id="PIRSF001332">
    <property type="entry name" value="Acetolac_decarb"/>
    <property type="match status" value="1"/>
</dbReference>
<name>A0A0V8GJ52_9BACL</name>
<dbReference type="AlphaFoldDB" id="A0A0V8GJ52"/>
<dbReference type="RefSeq" id="WP_023469089.1">
    <property type="nucleotide sequence ID" value="NZ_FMYN01000001.1"/>
</dbReference>
<evidence type="ECO:0000313" key="10">
    <source>
        <dbReference type="EMBL" id="KSU50284.1"/>
    </source>
</evidence>
<comment type="pathway">
    <text evidence="2 9">Polyol metabolism; (R,R)-butane-2,3-diol biosynthesis; (R,R)-butane-2,3-diol from pyruvate: step 2/3.</text>
</comment>
<keyword evidence="7 9" id="KW-0005">Acetoin biosynthesis</keyword>
<evidence type="ECO:0000256" key="6">
    <source>
        <dbReference type="ARBA" id="ARBA00022793"/>
    </source>
</evidence>
<dbReference type="CDD" id="cd17299">
    <property type="entry name" value="acetolactate_decarboxylase"/>
    <property type="match status" value="1"/>
</dbReference>
<evidence type="ECO:0000256" key="2">
    <source>
        <dbReference type="ARBA" id="ARBA00005170"/>
    </source>
</evidence>
<dbReference type="GeneID" id="90838795"/>
<accession>A0A0V8GJ52</accession>
<organism evidence="10 11">
    <name type="scientific">Exiguobacterium indicum</name>
    <dbReference type="NCBI Taxonomy" id="296995"/>
    <lineage>
        <taxon>Bacteria</taxon>
        <taxon>Bacillati</taxon>
        <taxon>Bacillota</taxon>
        <taxon>Bacilli</taxon>
        <taxon>Bacillales</taxon>
        <taxon>Bacillales Family XII. Incertae Sedis</taxon>
        <taxon>Exiguobacterium</taxon>
    </lineage>
</organism>
<sequence>MAHDKTLVQISTMMALLDGVFESEVTYASVLDQRDFGIGTFDHLDGEMIGFDGQFYQLRSDGSARPLQPETTTPFATLTRFEPEQTLTVTEEMSKATFEHWLNEQLPTINSFYAIRIDGTFTEVQTRTVARQEKPFVPITEAVASQSARTFEHTEGTLAGYYTPRFGHGIAVAGYHLHFIDAARAGGGHVFDYTVKNVTVTFEEKPQLDLRLPTTAAYRSADLESHDIEKEIKIAEG</sequence>
<keyword evidence="8 9" id="KW-0456">Lyase</keyword>
<evidence type="ECO:0000256" key="8">
    <source>
        <dbReference type="ARBA" id="ARBA00023239"/>
    </source>
</evidence>
<comment type="similarity">
    <text evidence="3 9">Belongs to the alpha-acetolactate decarboxylase family.</text>
</comment>
<dbReference type="UniPathway" id="UPA00626">
    <property type="reaction ID" value="UER00678"/>
</dbReference>
<dbReference type="GO" id="GO:0047605">
    <property type="term" value="F:acetolactate decarboxylase activity"/>
    <property type="evidence" value="ECO:0007669"/>
    <property type="project" value="UniProtKB-UniRule"/>
</dbReference>
<protein>
    <recommendedName>
        <fullName evidence="5 9">Alpha-acetolactate decarboxylase</fullName>
        <ecNumber evidence="4 9">4.1.1.5</ecNumber>
    </recommendedName>
</protein>
<dbReference type="SUPFAM" id="SSF117856">
    <property type="entry name" value="AF0104/ALDC/Ptd012-like"/>
    <property type="match status" value="1"/>
</dbReference>
<evidence type="ECO:0000256" key="7">
    <source>
        <dbReference type="ARBA" id="ARBA00023061"/>
    </source>
</evidence>
<evidence type="ECO:0000256" key="3">
    <source>
        <dbReference type="ARBA" id="ARBA00007106"/>
    </source>
</evidence>
<dbReference type="InterPro" id="IPR005128">
    <property type="entry name" value="Acetolactate_a_deCO2ase"/>
</dbReference>
<evidence type="ECO:0000256" key="5">
    <source>
        <dbReference type="ARBA" id="ARBA00020164"/>
    </source>
</evidence>
<dbReference type="Pfam" id="PF03306">
    <property type="entry name" value="AAL_decarboxy"/>
    <property type="match status" value="1"/>
</dbReference>